<evidence type="ECO:0000313" key="1">
    <source>
        <dbReference type="EMBL" id="TVX85976.1"/>
    </source>
</evidence>
<comment type="caution">
    <text evidence="1">The sequence shown here is derived from an EMBL/GenBank/DDBJ whole genome shotgun (WGS) entry which is preliminary data.</text>
</comment>
<proteinExistence type="predicted"/>
<accession>A0A559IEA3</accession>
<keyword evidence="2" id="KW-1185">Reference proteome</keyword>
<organism evidence="1 2">
    <name type="scientific">Paenibacillus agilis</name>
    <dbReference type="NCBI Taxonomy" id="3020863"/>
    <lineage>
        <taxon>Bacteria</taxon>
        <taxon>Bacillati</taxon>
        <taxon>Bacillota</taxon>
        <taxon>Bacilli</taxon>
        <taxon>Bacillales</taxon>
        <taxon>Paenibacillaceae</taxon>
        <taxon>Paenibacillus</taxon>
    </lineage>
</organism>
<dbReference type="AlphaFoldDB" id="A0A559IEA3"/>
<dbReference type="RefSeq" id="WP_144994694.1">
    <property type="nucleotide sequence ID" value="NZ_VNJK01000006.1"/>
</dbReference>
<name>A0A559IEA3_9BACL</name>
<reference evidence="1 2" key="1">
    <citation type="submission" date="2019-07" db="EMBL/GenBank/DDBJ databases">
        <authorList>
            <person name="Kim J."/>
        </authorList>
    </citation>
    <scope>NUCLEOTIDE SEQUENCE [LARGE SCALE GENOMIC DNA]</scope>
    <source>
        <strain evidence="1 2">N4</strain>
    </source>
</reference>
<evidence type="ECO:0000313" key="2">
    <source>
        <dbReference type="Proteomes" id="UP000318102"/>
    </source>
</evidence>
<dbReference type="Proteomes" id="UP000318102">
    <property type="component" value="Unassembled WGS sequence"/>
</dbReference>
<sequence length="104" mass="11934">MTNRWQLTEGVKEKFLPIVQGFINKLEASNPDEEENLLEVDLSGTELNPFTLQELLESLGYKKGDADTNGWEMDFWIPMNKEGFKTLSVDGTGMIFALYLREKE</sequence>
<dbReference type="EMBL" id="VNJK01000006">
    <property type="protein sequence ID" value="TVX85976.1"/>
    <property type="molecule type" value="Genomic_DNA"/>
</dbReference>
<dbReference type="OrthoDB" id="2623934at2"/>
<protein>
    <submittedName>
        <fullName evidence="1">Uncharacterized protein</fullName>
    </submittedName>
</protein>
<gene>
    <name evidence="1" type="ORF">FPZ44_23790</name>
</gene>